<protein>
    <submittedName>
        <fullName evidence="1">Uncharacterized protein</fullName>
    </submittedName>
</protein>
<comment type="caution">
    <text evidence="1">The sequence shown here is derived from an EMBL/GenBank/DDBJ whole genome shotgun (WGS) entry which is preliminary data.</text>
</comment>
<accession>A0AAV0M7G8</accession>
<dbReference type="Proteomes" id="UP001154282">
    <property type="component" value="Unassembled WGS sequence"/>
</dbReference>
<dbReference type="EMBL" id="CAMGYJ010000007">
    <property type="protein sequence ID" value="CAI0441821.1"/>
    <property type="molecule type" value="Genomic_DNA"/>
</dbReference>
<evidence type="ECO:0000313" key="2">
    <source>
        <dbReference type="Proteomes" id="UP001154282"/>
    </source>
</evidence>
<organism evidence="1 2">
    <name type="scientific">Linum tenue</name>
    <dbReference type="NCBI Taxonomy" id="586396"/>
    <lineage>
        <taxon>Eukaryota</taxon>
        <taxon>Viridiplantae</taxon>
        <taxon>Streptophyta</taxon>
        <taxon>Embryophyta</taxon>
        <taxon>Tracheophyta</taxon>
        <taxon>Spermatophyta</taxon>
        <taxon>Magnoliopsida</taxon>
        <taxon>eudicotyledons</taxon>
        <taxon>Gunneridae</taxon>
        <taxon>Pentapetalae</taxon>
        <taxon>rosids</taxon>
        <taxon>fabids</taxon>
        <taxon>Malpighiales</taxon>
        <taxon>Linaceae</taxon>
        <taxon>Linum</taxon>
    </lineage>
</organism>
<keyword evidence="2" id="KW-1185">Reference proteome</keyword>
<proteinExistence type="predicted"/>
<name>A0AAV0M7G8_9ROSI</name>
<dbReference type="AlphaFoldDB" id="A0AAV0M7G8"/>
<sequence length="99" mass="10311">MQIGGLTLARARTADGRVHSPSPQINPEATAGIINSAFLGFSLLQAYTTKLPMHISMAKYAPTRNGIAITIGNGIHLLTTFPGAASLTILTPTAKAKNP</sequence>
<gene>
    <name evidence="1" type="ORF">LITE_LOCUS27030</name>
</gene>
<reference evidence="1" key="1">
    <citation type="submission" date="2022-08" db="EMBL/GenBank/DDBJ databases">
        <authorList>
            <person name="Gutierrez-Valencia J."/>
        </authorList>
    </citation>
    <scope>NUCLEOTIDE SEQUENCE</scope>
</reference>
<evidence type="ECO:0000313" key="1">
    <source>
        <dbReference type="EMBL" id="CAI0441821.1"/>
    </source>
</evidence>